<organism evidence="5 6">
    <name type="scientific">Asanoa ferruginea</name>
    <dbReference type="NCBI Taxonomy" id="53367"/>
    <lineage>
        <taxon>Bacteria</taxon>
        <taxon>Bacillati</taxon>
        <taxon>Actinomycetota</taxon>
        <taxon>Actinomycetes</taxon>
        <taxon>Micromonosporales</taxon>
        <taxon>Micromonosporaceae</taxon>
        <taxon>Asanoa</taxon>
    </lineage>
</organism>
<feature type="active site" description="Nucleophile" evidence="1">
    <location>
        <position position="1008"/>
    </location>
</feature>
<dbReference type="CDD" id="cd01823">
    <property type="entry name" value="SEST_like"/>
    <property type="match status" value="1"/>
</dbReference>
<evidence type="ECO:0000256" key="3">
    <source>
        <dbReference type="SAM" id="MobiDB-lite"/>
    </source>
</evidence>
<dbReference type="GO" id="GO:0019433">
    <property type="term" value="P:triglyceride catabolic process"/>
    <property type="evidence" value="ECO:0007669"/>
    <property type="project" value="TreeGrafter"/>
</dbReference>
<feature type="disulfide bond" evidence="2">
    <location>
        <begin position="1034"/>
        <end position="1074"/>
    </location>
</feature>
<evidence type="ECO:0000313" key="5">
    <source>
        <dbReference type="EMBL" id="REF99447.1"/>
    </source>
</evidence>
<dbReference type="PANTHER" id="PTHR37981:SF1">
    <property type="entry name" value="SGNH HYDROLASE-TYPE ESTERASE DOMAIN-CONTAINING PROTEIN"/>
    <property type="match status" value="1"/>
</dbReference>
<feature type="region of interest" description="Disordered" evidence="3">
    <location>
        <begin position="26"/>
        <end position="67"/>
    </location>
</feature>
<protein>
    <submittedName>
        <fullName evidence="5">GDSL-like lipase/acylhydrolase family protein</fullName>
    </submittedName>
</protein>
<dbReference type="SUPFAM" id="SSF52266">
    <property type="entry name" value="SGNH hydrolase"/>
    <property type="match status" value="1"/>
</dbReference>
<keyword evidence="2" id="KW-1015">Disulfide bond</keyword>
<dbReference type="EMBL" id="QUMQ01000001">
    <property type="protein sequence ID" value="REF99447.1"/>
    <property type="molecule type" value="Genomic_DNA"/>
</dbReference>
<reference evidence="5 6" key="1">
    <citation type="submission" date="2018-08" db="EMBL/GenBank/DDBJ databases">
        <title>Sequencing the genomes of 1000 actinobacteria strains.</title>
        <authorList>
            <person name="Klenk H.-P."/>
        </authorList>
    </citation>
    <scope>NUCLEOTIDE SEQUENCE [LARGE SCALE GENOMIC DNA]</scope>
    <source>
        <strain evidence="5 6">DSM 44099</strain>
    </source>
</reference>
<feature type="compositionally biased region" description="Low complexity" evidence="3">
    <location>
        <begin position="26"/>
        <end position="37"/>
    </location>
</feature>
<feature type="region of interest" description="Disordered" evidence="3">
    <location>
        <begin position="384"/>
        <end position="416"/>
    </location>
</feature>
<keyword evidence="5" id="KW-0378">Hydrolase</keyword>
<keyword evidence="4" id="KW-0732">Signal</keyword>
<dbReference type="GO" id="GO:0004806">
    <property type="term" value="F:triacylglycerol lipase activity"/>
    <property type="evidence" value="ECO:0007669"/>
    <property type="project" value="TreeGrafter"/>
</dbReference>
<dbReference type="Proteomes" id="UP000256913">
    <property type="component" value="Unassembled WGS sequence"/>
</dbReference>
<proteinExistence type="predicted"/>
<name>A0A3D9ZQJ9_9ACTN</name>
<evidence type="ECO:0000313" key="6">
    <source>
        <dbReference type="Proteomes" id="UP000256913"/>
    </source>
</evidence>
<evidence type="ECO:0000256" key="1">
    <source>
        <dbReference type="PIRSR" id="PIRSR637460-1"/>
    </source>
</evidence>
<feature type="region of interest" description="Disordered" evidence="3">
    <location>
        <begin position="334"/>
        <end position="359"/>
    </location>
</feature>
<evidence type="ECO:0000256" key="4">
    <source>
        <dbReference type="SAM" id="SignalP"/>
    </source>
</evidence>
<dbReference type="InterPro" id="IPR036514">
    <property type="entry name" value="SGNH_hydro_sf"/>
</dbReference>
<dbReference type="RefSeq" id="WP_116070621.1">
    <property type="nucleotide sequence ID" value="NZ_BONB01000023.1"/>
</dbReference>
<feature type="chain" id="PRO_5017707809" evidence="4">
    <location>
        <begin position="26"/>
        <end position="1325"/>
    </location>
</feature>
<feature type="signal peptide" evidence="4">
    <location>
        <begin position="1"/>
        <end position="25"/>
    </location>
</feature>
<dbReference type="PANTHER" id="PTHR37981">
    <property type="entry name" value="LIPASE 2"/>
    <property type="match status" value="1"/>
</dbReference>
<accession>A0A3D9ZQJ9</accession>
<keyword evidence="6" id="KW-1185">Reference proteome</keyword>
<dbReference type="Gene3D" id="3.40.50.1110">
    <property type="entry name" value="SGNH hydrolase"/>
    <property type="match status" value="1"/>
</dbReference>
<feature type="active site" evidence="1">
    <location>
        <position position="1301"/>
    </location>
</feature>
<gene>
    <name evidence="5" type="ORF">DFJ67_5483</name>
</gene>
<dbReference type="OrthoDB" id="5503950at2"/>
<dbReference type="InterPro" id="IPR037460">
    <property type="entry name" value="SEST-like"/>
</dbReference>
<evidence type="ECO:0000256" key="2">
    <source>
        <dbReference type="PIRSR" id="PIRSR637460-2"/>
    </source>
</evidence>
<sequence length="1325" mass="139948">MRTSLAAAAALLCAAALLVAPAASAAEPPNAGATAPAEPSPDRVPTPDKTLASGWRRSPDRAVTTSSDETGLHVLVANANQAYRWRTVATLAEPGFETDQWIGQLCVTGSGRRAVVVYAPRQFVNHEESMRAGGFAAVVDLADGTVTKLAERVSLAYYNPGCGTSETAVLSRLEATGAGPASTWLGTVDAARATVRAVRAVGQVTSALPYRSGLAGVKGDALVSIGGNGAVSELARTSGSPHRLMADGTGALAFQVKHGNDIQLSRYAAGKVSTVATVPPGTVRLRPGAGGHVYAIGGKARERTAGRLPSGWRAVDAEPDSEPSTTGALVVTGSATGREAAAGTPGVSRGQDAESGEGAERVQISAELASGAKVDFSVKPTVTGAGRVLSPAGRQPAGERSGARLSAPDYSTVPYDPDRTCAVPRNDPEIQVYQPTPAQVEWAADLAVRGQLTFQRAGNWANNGLPAYSPQGLFPSLPLVGGGSVPAQVLLGILAQESNLWQASFHVVDGSAGNPLTSSGYYGIEASGQADPRDIDWSHADCGYGVGQVTTGMRAADTGTTAAGITWDATKQKAVALDYATNVSAALRILQDKWNQTRSAGLVANNGDPGYIENWWFAIWAYNTGFYPQSGGAPWGVGWANNVANQDYPADRQMFLTAPLDVPAHDGQPAVDDDIGYDNAKHPNHWSYPERVVGFAYTSVRRFDYGSQSWEPTYTPALNRGTFFSQPGRFTFCAPSVNECDPAAQHVPGDFPGTAAGACLRDDLMCKWHGPVTWVDCSISCGVERRVYTSVEPRPFADNMYATPVNADGTCSLHGLPSGSKIVDDINTEFALGPEGCTPTFNRTGSFDWTFGSMTGVQGQPIYPSKVDLHQIGGGFGGHFWFAHTMSGDGGNAPLKITGTWTVGPVNAWTRVFVHVPDHGAHTRQADYKVYLPGQATSNHHRAIPTRWEANKWLDIGVFDFRGNGNARIQLSNVTADGAFLEDIAWDAVAVQPLTAEPRHFVVALGDSISSGEGVGNYARVSDQYAGSSAKDGCKRSPGAWSRGVSIPGTPGLGSIGDLDDAFQPNVDFHHIACAGARTHNVMATRTMSGAPAPRAASMELPGPMDDRELAQLDQGFLDENTTLALLTVGANDTRWADIVKACAFHDCLDGYRLDGDTAPVTEATETRLRGSIKTDVRRVLQEVRERAPNAVIVLAGYPQLFRDGTTYDLNPFPGVAIGITADEVDWLNEMSGVATAELIYDDYGPGIYGVDVTDDFASHELGTVDSNENWLNGWIAGDLFRPDDDDSEPNDSNTGAGSFHPNAAGYRAYANAVGALLATVNYRW</sequence>
<comment type="caution">
    <text evidence="5">The sequence shown here is derived from an EMBL/GenBank/DDBJ whole genome shotgun (WGS) entry which is preliminary data.</text>
</comment>